<evidence type="ECO:0000256" key="4">
    <source>
        <dbReference type="ARBA" id="ARBA00023002"/>
    </source>
</evidence>
<keyword evidence="3" id="KW-0274">FAD</keyword>
<dbReference type="PANTHER" id="PTHR13789:SF318">
    <property type="entry name" value="GERANYLGERANYL DIPHOSPHATE REDUCTASE"/>
    <property type="match status" value="1"/>
</dbReference>
<dbReference type="Proteomes" id="UP000612855">
    <property type="component" value="Unassembled WGS sequence"/>
</dbReference>
<dbReference type="EMBL" id="BMFJ01000001">
    <property type="protein sequence ID" value="GGE26106.1"/>
    <property type="molecule type" value="Genomic_DNA"/>
</dbReference>
<evidence type="ECO:0000256" key="1">
    <source>
        <dbReference type="ARBA" id="ARBA00001974"/>
    </source>
</evidence>
<accession>A0A917A4C4</accession>
<name>A0A917A4C4_9RHOB</name>
<dbReference type="SUPFAM" id="SSF54373">
    <property type="entry name" value="FAD-linked reductases, C-terminal domain"/>
    <property type="match status" value="1"/>
</dbReference>
<sequence length="392" mass="41477">MPVPPLTILISGAGISGLAAARALALRGHRVTVLEQAPSIAEVGAGLQVSPNGMAVLRALGLDAALRTNAPVARRIVLHNAAGRPVTRLDLSALARPDDFLLVHRADLISVLADGATAAGATLLTNRRVASIHPGPVPKVVTEQGDTVSADLILAADGVHSTLAAALNPGNRTTFTGQVAWRATIPDAGAPEEVHVHMGPGRHLVTYPLRGGTLRNIVAVEERAAWSPESWSHRDDPENLRRAFAAMGPPVRDLLARVGQVHLWGLFRHPVAARWHAENVALIGDAAHPTLPFLGQGANMGLEDAWTFAASLAETQTIPEALARYHSSRVARVARAVNVANGNAWKYHLRPPFAPMAHLALSTLGVVAPGVLTRGYTWLYDHDVTAGEMLTQ</sequence>
<comment type="cofactor">
    <cofactor evidence="1">
        <name>FAD</name>
        <dbReference type="ChEBI" id="CHEBI:57692"/>
    </cofactor>
</comment>
<evidence type="ECO:0000256" key="3">
    <source>
        <dbReference type="ARBA" id="ARBA00022827"/>
    </source>
</evidence>
<dbReference type="PRINTS" id="PR00420">
    <property type="entry name" value="RNGMNOXGNASE"/>
</dbReference>
<dbReference type="GO" id="GO:0071949">
    <property type="term" value="F:FAD binding"/>
    <property type="evidence" value="ECO:0007669"/>
    <property type="project" value="InterPro"/>
</dbReference>
<feature type="domain" description="FAD-binding" evidence="6">
    <location>
        <begin position="7"/>
        <end position="338"/>
    </location>
</feature>
<dbReference type="RefSeq" id="WP_188476862.1">
    <property type="nucleotide sequence ID" value="NZ_BMFJ01000001.1"/>
</dbReference>
<evidence type="ECO:0000256" key="5">
    <source>
        <dbReference type="ARBA" id="ARBA00023033"/>
    </source>
</evidence>
<dbReference type="SUPFAM" id="SSF51905">
    <property type="entry name" value="FAD/NAD(P)-binding domain"/>
    <property type="match status" value="1"/>
</dbReference>
<proteinExistence type="predicted"/>
<gene>
    <name evidence="7" type="primary">nahG</name>
    <name evidence="7" type="ORF">GCM10011360_13130</name>
</gene>
<keyword evidence="8" id="KW-1185">Reference proteome</keyword>
<reference evidence="8" key="1">
    <citation type="journal article" date="2019" name="Int. J. Syst. Evol. Microbiol.">
        <title>The Global Catalogue of Microorganisms (GCM) 10K type strain sequencing project: providing services to taxonomists for standard genome sequencing and annotation.</title>
        <authorList>
            <consortium name="The Broad Institute Genomics Platform"/>
            <consortium name="The Broad Institute Genome Sequencing Center for Infectious Disease"/>
            <person name="Wu L."/>
            <person name="Ma J."/>
        </authorList>
    </citation>
    <scope>NUCLEOTIDE SEQUENCE [LARGE SCALE GENOMIC DNA]</scope>
    <source>
        <strain evidence="8">CGMCC 1.12664</strain>
    </source>
</reference>
<dbReference type="Gene3D" id="3.50.50.60">
    <property type="entry name" value="FAD/NAD(P)-binding domain"/>
    <property type="match status" value="1"/>
</dbReference>
<evidence type="ECO:0000256" key="2">
    <source>
        <dbReference type="ARBA" id="ARBA00022630"/>
    </source>
</evidence>
<dbReference type="InterPro" id="IPR002938">
    <property type="entry name" value="FAD-bd"/>
</dbReference>
<keyword evidence="5 7" id="KW-0503">Monooxygenase</keyword>
<organism evidence="7 8">
    <name type="scientific">Primorskyibacter flagellatus</name>
    <dbReference type="NCBI Taxonomy" id="1387277"/>
    <lineage>
        <taxon>Bacteria</taxon>
        <taxon>Pseudomonadati</taxon>
        <taxon>Pseudomonadota</taxon>
        <taxon>Alphaproteobacteria</taxon>
        <taxon>Rhodobacterales</taxon>
        <taxon>Roseobacteraceae</taxon>
        <taxon>Primorskyibacter</taxon>
    </lineage>
</organism>
<dbReference type="InterPro" id="IPR050493">
    <property type="entry name" value="FAD-dep_Monooxygenase_BioMet"/>
</dbReference>
<dbReference type="Pfam" id="PF01494">
    <property type="entry name" value="FAD_binding_3"/>
    <property type="match status" value="1"/>
</dbReference>
<keyword evidence="4" id="KW-0560">Oxidoreductase</keyword>
<evidence type="ECO:0000313" key="8">
    <source>
        <dbReference type="Proteomes" id="UP000612855"/>
    </source>
</evidence>
<dbReference type="GO" id="GO:0004497">
    <property type="term" value="F:monooxygenase activity"/>
    <property type="evidence" value="ECO:0007669"/>
    <property type="project" value="UniProtKB-KW"/>
</dbReference>
<protein>
    <submittedName>
        <fullName evidence="7">Monooxygenase</fullName>
    </submittedName>
</protein>
<evidence type="ECO:0000259" key="6">
    <source>
        <dbReference type="Pfam" id="PF01494"/>
    </source>
</evidence>
<comment type="caution">
    <text evidence="7">The sequence shown here is derived from an EMBL/GenBank/DDBJ whole genome shotgun (WGS) entry which is preliminary data.</text>
</comment>
<dbReference type="InterPro" id="IPR036188">
    <property type="entry name" value="FAD/NAD-bd_sf"/>
</dbReference>
<dbReference type="AlphaFoldDB" id="A0A917A4C4"/>
<keyword evidence="2" id="KW-0285">Flavoprotein</keyword>
<evidence type="ECO:0000313" key="7">
    <source>
        <dbReference type="EMBL" id="GGE26106.1"/>
    </source>
</evidence>
<dbReference type="PANTHER" id="PTHR13789">
    <property type="entry name" value="MONOOXYGENASE"/>
    <property type="match status" value="1"/>
</dbReference>